<comment type="similarity">
    <text evidence="1 5">Belongs to the FlgD family.</text>
</comment>
<dbReference type="Proteomes" id="UP001595711">
    <property type="component" value="Unassembled WGS sequence"/>
</dbReference>
<dbReference type="EMBL" id="JBHRYJ010000003">
    <property type="protein sequence ID" value="MFC3676991.1"/>
    <property type="molecule type" value="Genomic_DNA"/>
</dbReference>
<dbReference type="Gene3D" id="2.60.40.4070">
    <property type="match status" value="1"/>
</dbReference>
<gene>
    <name evidence="8" type="ORF">ACFOOQ_15640</name>
</gene>
<dbReference type="Gene3D" id="2.30.30.910">
    <property type="match status" value="1"/>
</dbReference>
<keyword evidence="8" id="KW-0966">Cell projection</keyword>
<proteinExistence type="inferred from homology"/>
<organism evidence="8 9">
    <name type="scientific">Ferrovibrio xuzhouensis</name>
    <dbReference type="NCBI Taxonomy" id="1576914"/>
    <lineage>
        <taxon>Bacteria</taxon>
        <taxon>Pseudomonadati</taxon>
        <taxon>Pseudomonadota</taxon>
        <taxon>Alphaproteobacteria</taxon>
        <taxon>Rhodospirillales</taxon>
        <taxon>Rhodospirillaceae</taxon>
        <taxon>Ferrovibrio</taxon>
    </lineage>
</organism>
<dbReference type="InterPro" id="IPR025965">
    <property type="entry name" value="FlgD/Vpr_Ig-like"/>
</dbReference>
<protein>
    <recommendedName>
        <fullName evidence="2 5">Basal-body rod modification protein FlgD</fullName>
    </recommendedName>
</protein>
<keyword evidence="9" id="KW-1185">Reference proteome</keyword>
<evidence type="ECO:0000313" key="8">
    <source>
        <dbReference type="EMBL" id="MFC3676991.1"/>
    </source>
</evidence>
<feature type="compositionally biased region" description="Low complexity" evidence="6">
    <location>
        <begin position="230"/>
        <end position="243"/>
    </location>
</feature>
<dbReference type="Pfam" id="PF03963">
    <property type="entry name" value="FlgD"/>
    <property type="match status" value="1"/>
</dbReference>
<evidence type="ECO:0000256" key="2">
    <source>
        <dbReference type="ARBA" id="ARBA00016013"/>
    </source>
</evidence>
<name>A0ABV7VHJ6_9PROT</name>
<reference evidence="9" key="1">
    <citation type="journal article" date="2019" name="Int. J. Syst. Evol. Microbiol.">
        <title>The Global Catalogue of Microorganisms (GCM) 10K type strain sequencing project: providing services to taxonomists for standard genome sequencing and annotation.</title>
        <authorList>
            <consortium name="The Broad Institute Genomics Platform"/>
            <consortium name="The Broad Institute Genome Sequencing Center for Infectious Disease"/>
            <person name="Wu L."/>
            <person name="Ma J."/>
        </authorList>
    </citation>
    <scope>NUCLEOTIDE SEQUENCE [LARGE SCALE GENOMIC DNA]</scope>
    <source>
        <strain evidence="9">KCTC 42182</strain>
    </source>
</reference>
<evidence type="ECO:0000256" key="1">
    <source>
        <dbReference type="ARBA" id="ARBA00010577"/>
    </source>
</evidence>
<comment type="caution">
    <text evidence="8">The sequence shown here is derived from an EMBL/GenBank/DDBJ whole genome shotgun (WGS) entry which is preliminary data.</text>
</comment>
<feature type="compositionally biased region" description="Acidic residues" evidence="6">
    <location>
        <begin position="244"/>
        <end position="253"/>
    </location>
</feature>
<dbReference type="InterPro" id="IPR005648">
    <property type="entry name" value="FlgD"/>
</dbReference>
<evidence type="ECO:0000313" key="9">
    <source>
        <dbReference type="Proteomes" id="UP001595711"/>
    </source>
</evidence>
<evidence type="ECO:0000256" key="4">
    <source>
        <dbReference type="ARBA" id="ARBA00024746"/>
    </source>
</evidence>
<evidence type="ECO:0000256" key="5">
    <source>
        <dbReference type="RuleBase" id="RU362076"/>
    </source>
</evidence>
<feature type="region of interest" description="Disordered" evidence="6">
    <location>
        <begin position="227"/>
        <end position="253"/>
    </location>
</feature>
<keyword evidence="3 5" id="KW-1005">Bacterial flagellum biogenesis</keyword>
<dbReference type="RefSeq" id="WP_379728346.1">
    <property type="nucleotide sequence ID" value="NZ_JBHRYJ010000003.1"/>
</dbReference>
<keyword evidence="8" id="KW-0969">Cilium</keyword>
<evidence type="ECO:0000256" key="6">
    <source>
        <dbReference type="SAM" id="MobiDB-lite"/>
    </source>
</evidence>
<dbReference type="Pfam" id="PF13860">
    <property type="entry name" value="FlgD_ig"/>
    <property type="match status" value="1"/>
</dbReference>
<accession>A0ABV7VHJ6</accession>
<sequence>MVSGVSSSTDASASSSAASSAATSLAGNFNTFLTLLTTQLKNQDPTSPMDSNEFTQQLVQFSQVEQQIDMNKNLETMISLMQSQQNSSNLNYVGKVVDVDSADATLTQGNTTYWSYELPEGTTSVQYNILDKSGNVVRSVSAASGDLNLDSAGRIELSWDGKDNNGNQLADGTYTLEVTAKDSSGKSLDGVNVYTRGYVEGLETVDGQQYLMVAGQRVLPEDVVGVYNAGTGDSSGSSDGSDSSGEDDSSAAA</sequence>
<evidence type="ECO:0000259" key="7">
    <source>
        <dbReference type="Pfam" id="PF13860"/>
    </source>
</evidence>
<feature type="domain" description="FlgD/Vpr Ig-like" evidence="7">
    <location>
        <begin position="105"/>
        <end position="183"/>
    </location>
</feature>
<keyword evidence="8" id="KW-0282">Flagellum</keyword>
<comment type="function">
    <text evidence="4 5">Required for flagellar hook formation. May act as a scaffolding protein.</text>
</comment>
<evidence type="ECO:0000256" key="3">
    <source>
        <dbReference type="ARBA" id="ARBA00022795"/>
    </source>
</evidence>